<accession>A0ABY1P903</accession>
<evidence type="ECO:0000313" key="1">
    <source>
        <dbReference type="EMBL" id="SMP29216.1"/>
    </source>
</evidence>
<protein>
    <recommendedName>
        <fullName evidence="3">Bacterial EndoU nuclease domain-containing protein</fullName>
    </recommendedName>
</protein>
<name>A0ABY1P903_9FLAO</name>
<sequence>MIPLIGSGAKYGIKGVGKVAAKEGGQLLLKPGAANLTQKGLNHIIDRHWFTSGAKGAGKFAEGTTGKGLKSMINTTTTQGVFRANTRGRAGTIAEYNFGRVIGTTSSGAPASSLRVVIGPNGNVITAFPF</sequence>
<reference evidence="1 2" key="1">
    <citation type="submission" date="2017-05" db="EMBL/GenBank/DDBJ databases">
        <authorList>
            <person name="Varghese N."/>
            <person name="Submissions S."/>
        </authorList>
    </citation>
    <scope>NUCLEOTIDE SEQUENCE [LARGE SCALE GENOMIC DNA]</scope>
    <source>
        <strain evidence="1 2">DSM 28214</strain>
    </source>
</reference>
<dbReference type="Proteomes" id="UP001157960">
    <property type="component" value="Unassembled WGS sequence"/>
</dbReference>
<proteinExistence type="predicted"/>
<dbReference type="EMBL" id="FXTZ01000011">
    <property type="protein sequence ID" value="SMP29216.1"/>
    <property type="molecule type" value="Genomic_DNA"/>
</dbReference>
<dbReference type="RefSeq" id="WP_283423022.1">
    <property type="nucleotide sequence ID" value="NZ_FXTZ01000011.1"/>
</dbReference>
<evidence type="ECO:0000313" key="2">
    <source>
        <dbReference type="Proteomes" id="UP001157960"/>
    </source>
</evidence>
<keyword evidence="2" id="KW-1185">Reference proteome</keyword>
<comment type="caution">
    <text evidence="1">The sequence shown here is derived from an EMBL/GenBank/DDBJ whole genome shotgun (WGS) entry which is preliminary data.</text>
</comment>
<evidence type="ECO:0008006" key="3">
    <source>
        <dbReference type="Google" id="ProtNLM"/>
    </source>
</evidence>
<organism evidence="1 2">
    <name type="scientific">Chryseobacterium profundimaris</name>
    <dbReference type="NCBI Taxonomy" id="1387275"/>
    <lineage>
        <taxon>Bacteria</taxon>
        <taxon>Pseudomonadati</taxon>
        <taxon>Bacteroidota</taxon>
        <taxon>Flavobacteriia</taxon>
        <taxon>Flavobacteriales</taxon>
        <taxon>Weeksellaceae</taxon>
        <taxon>Chryseobacterium group</taxon>
        <taxon>Chryseobacterium</taxon>
    </lineage>
</organism>
<gene>
    <name evidence="1" type="ORF">SAMN06264346_11187</name>
</gene>